<keyword evidence="1" id="KW-1185">Reference proteome</keyword>
<reference evidence="2" key="1">
    <citation type="submission" date="2022-11" db="UniProtKB">
        <authorList>
            <consortium name="WormBaseParasite"/>
        </authorList>
    </citation>
    <scope>IDENTIFICATION</scope>
</reference>
<evidence type="ECO:0000313" key="2">
    <source>
        <dbReference type="WBParaSite" id="sdigi.contig38.g2572.t1"/>
    </source>
</evidence>
<protein>
    <submittedName>
        <fullName evidence="2">Uncharacterized protein</fullName>
    </submittedName>
</protein>
<proteinExistence type="predicted"/>
<evidence type="ECO:0000313" key="1">
    <source>
        <dbReference type="Proteomes" id="UP000887581"/>
    </source>
</evidence>
<dbReference type="WBParaSite" id="sdigi.contig38.g2572.t1">
    <property type="protein sequence ID" value="sdigi.contig38.g2572.t1"/>
    <property type="gene ID" value="sdigi.contig38.g2572"/>
</dbReference>
<dbReference type="AlphaFoldDB" id="A0A915PW16"/>
<organism evidence="1 2">
    <name type="scientific">Setaria digitata</name>
    <dbReference type="NCBI Taxonomy" id="48799"/>
    <lineage>
        <taxon>Eukaryota</taxon>
        <taxon>Metazoa</taxon>
        <taxon>Ecdysozoa</taxon>
        <taxon>Nematoda</taxon>
        <taxon>Chromadorea</taxon>
        <taxon>Rhabditida</taxon>
        <taxon>Spirurina</taxon>
        <taxon>Spiruromorpha</taxon>
        <taxon>Filarioidea</taxon>
        <taxon>Setariidae</taxon>
        <taxon>Setaria</taxon>
    </lineage>
</organism>
<dbReference type="Proteomes" id="UP000887581">
    <property type="component" value="Unplaced"/>
</dbReference>
<accession>A0A915PW16</accession>
<name>A0A915PW16_9BILA</name>
<sequence length="118" mass="12643">MSVSDSDGPTVANLSGEQKASVRRNISVNRFQVSKLKLDADDTAASASSVITTTSIIPDRVEVEKSANEALPSGPMQTVERKTSGASRFENITVFGQVPMSIKVESRPKKSNFVSLNN</sequence>